<feature type="compositionally biased region" description="Basic and acidic residues" evidence="1">
    <location>
        <begin position="27"/>
        <end position="49"/>
    </location>
</feature>
<reference evidence="2" key="1">
    <citation type="submission" date="2023-03" db="UniProtKB">
        <authorList>
            <consortium name="EnsemblPlants"/>
        </authorList>
    </citation>
    <scope>IDENTIFICATION</scope>
</reference>
<evidence type="ECO:0000313" key="2">
    <source>
        <dbReference type="EnsemblPlants" id="MELO3C019069.2.1"/>
    </source>
</evidence>
<proteinExistence type="predicted"/>
<dbReference type="AlphaFoldDB" id="A0A9I9DIZ0"/>
<dbReference type="EnsemblPlants" id="MELO3C019069.2.1">
    <property type="protein sequence ID" value="MELO3C019069.2.1"/>
    <property type="gene ID" value="MELO3C019069.2"/>
</dbReference>
<feature type="region of interest" description="Disordered" evidence="1">
    <location>
        <begin position="23"/>
        <end position="49"/>
    </location>
</feature>
<accession>A0A9I9DIZ0</accession>
<name>A0A9I9DIZ0_CUCME</name>
<organism evidence="2">
    <name type="scientific">Cucumis melo</name>
    <name type="common">Muskmelon</name>
    <dbReference type="NCBI Taxonomy" id="3656"/>
    <lineage>
        <taxon>Eukaryota</taxon>
        <taxon>Viridiplantae</taxon>
        <taxon>Streptophyta</taxon>
        <taxon>Embryophyta</taxon>
        <taxon>Tracheophyta</taxon>
        <taxon>Spermatophyta</taxon>
        <taxon>Magnoliopsida</taxon>
        <taxon>eudicotyledons</taxon>
        <taxon>Gunneridae</taxon>
        <taxon>Pentapetalae</taxon>
        <taxon>rosids</taxon>
        <taxon>fabids</taxon>
        <taxon>Cucurbitales</taxon>
        <taxon>Cucurbitaceae</taxon>
        <taxon>Benincaseae</taxon>
        <taxon>Cucumis</taxon>
    </lineage>
</organism>
<evidence type="ECO:0000256" key="1">
    <source>
        <dbReference type="SAM" id="MobiDB-lite"/>
    </source>
</evidence>
<protein>
    <submittedName>
        <fullName evidence="2">Uncharacterized protein</fullName>
    </submittedName>
</protein>
<dbReference type="Gramene" id="MELO3C019069.2.1">
    <property type="protein sequence ID" value="MELO3C019069.2.1"/>
    <property type="gene ID" value="MELO3C019069.2"/>
</dbReference>
<sequence length="49" mass="5568">MNNCRWQDRGRGTLTEGLVDDPVVNETWHDEGEHGGARWHDKGEHGGVR</sequence>